<feature type="region of interest" description="Disordered" evidence="1">
    <location>
        <begin position="671"/>
        <end position="765"/>
    </location>
</feature>
<feature type="region of interest" description="Disordered" evidence="1">
    <location>
        <begin position="1370"/>
        <end position="1405"/>
    </location>
</feature>
<dbReference type="EMBL" id="DF830080">
    <property type="protein sequence ID" value="GAK66586.1"/>
    <property type="molecule type" value="Genomic_DNA"/>
</dbReference>
<gene>
    <name evidence="2" type="ORF">PAN0_013c4809</name>
</gene>
<feature type="region of interest" description="Disordered" evidence="1">
    <location>
        <begin position="1124"/>
        <end position="1158"/>
    </location>
</feature>
<feature type="region of interest" description="Disordered" evidence="1">
    <location>
        <begin position="1224"/>
        <end position="1271"/>
    </location>
</feature>
<feature type="region of interest" description="Disordered" evidence="1">
    <location>
        <begin position="277"/>
        <end position="425"/>
    </location>
</feature>
<feature type="compositionally biased region" description="Polar residues" evidence="1">
    <location>
        <begin position="500"/>
        <end position="509"/>
    </location>
</feature>
<feature type="region of interest" description="Disordered" evidence="1">
    <location>
        <begin position="545"/>
        <end position="650"/>
    </location>
</feature>
<dbReference type="HOGENOM" id="CLU_241643_0_0_1"/>
<feature type="compositionally biased region" description="Pro residues" evidence="1">
    <location>
        <begin position="310"/>
        <end position="322"/>
    </location>
</feature>
<feature type="compositionally biased region" description="Low complexity" evidence="1">
    <location>
        <begin position="1243"/>
        <end position="1264"/>
    </location>
</feature>
<sequence>MMLTSDKGSANPLPPRVAQSAARARLTRTLPPAAASSSLHTQLYARAAQLACCSLPPAVILPPSSASPLLYGFCSPFHPQSASCPAPPTCSTPSLPPRTHPSLDIHPRPKWAMSHPPAEAHTVTPPTRQNDAMDTATDANDLRQKVLALRQKKKEQLLSASQFTLSAQIDVEPNRLTWFGVDDPDHLPGPNIPANPSEPVASRQSHDDNEDDDADSTVLGHYLEALPLPPSTVFVKSTASSAARSSNIISRDSGSLYPVQQDTLTARAALPLGRGTSARTSVSSLHRNPRSSVKDAFASASTSSGRNTPLGPPPTMPLPPRPTLSSHDSHSLSSRRSSRLSAATVISRRSSTSASSSCKSADLTLDASVSTDRTDSSDVSDEELDSIRNISNHFPSPGHPTATLPHHSLHSALSPSQPTWQDLPFDTPLARRDKQFGVQGESSTDSALSDVLNITEHRGLLTAKHPHLPVGVARVGLGPRSISPRAAASSPASEQLEYLSDSNAAPSSQPHHDTSPSSSRHKRTGTMSKSLSELMVALELEADGCRQQRPRRSHPSQDNSAQPSSSSSPRHASESNHTDGSDLQHNGPEEPSILPTSDSLPSLSSSGSQDESLDDSRGPQTAESSLTRSISTKSVGSYRRSSDTVHDNASVAEFQSIYNAYRDSAATFASRFTAPTVRIEDPQGDEISDSELEGGSSSELDEVPRKRNKSSRKKHLGFDEQRASLRNRSLTVTRPVADPSRAAYNSRTTTAPTNEHSVSSTAVDTPSQGLDPYAFYEFSPSLPPFMPTGLSPRDLTGRGTWSSIVARASERMRSRQPSIASLSTLASTATGPVSMRQIRASAEAKQRQIDAAHRAREQMSDQFAAMSYRPFAIHDHALSLVDPSSTPVQLSRSFSSKSIASSQAYGSTMERRSSTTTLGYTDSIAPSVGEYGSKWPVAVGADEAVGPDDAASSYAFTTSSLSRQPSSSHGQAKKYVEFSMQTSPQSTPTTAVMPLPASTMAVHDAVEHSDVEFGSPSPGSAAAQRSSSHLDLLGIDAPMRRRKSSASLLSMHDLDAELDKPGLWPSQIRAPRLSPSAPGRTRRESAVVASEGQVTVIDAGSDEESDLDVDASLEDLAERSGVLDASRGSKRKLRVDASETRSSGVTPDASSRPIASIPARSKRISAALDRIRAQQASRAAAWHSSDDSDDDCDNVGVNSPVQRGKPMQARSSLSVLANKPRGAFNAGIAGRDSATLPLKDGSRVSPASTKSVSSSRRLLRSSSPDLIAPPSDEEEVLLTEDLEWDQAEISRHAMVDDEFDLHVGEAVTPRFSTPLKAQNKALARQNSGSLASETSCGAQVAPPESCRSRSSSMSSVIEIIQEADEILSSTGHSIGHSSGHDTTISDSGGTSGHDPQRPNQAAAETIRRRMSLRKQGIHPPIMLFKRQPEREAVAEPADVATGEGIVLRTGCDGDAESPVEDASTSTALQDTPDTMAGSEIWTSFHADRLSTTSSATTWSYRSSVDAPARMQSVSTRESVGSVKEATSKPAKSVTTDAASVRKAAQLGELPSAAKIETTTSTTPSAQPMLRRKSSGIPTARERAVVPKPTPRPSWPLNAASATSLNPVSRIEKGEIASKGPGAGIRRYQSAASLRGAAFRAEQDVNQASSAAVRKDGLASQDVARRARYSDGQHITPSKAIRSVGGITPSKLPSLRSVASTSSLRSQGQASGLPRPASGSQRSRVPQRLPKTVTMGRERQASSNETGALASGLPLPTSLRAAPSALC</sequence>
<feature type="region of interest" description="Disordered" evidence="1">
    <location>
        <begin position="1322"/>
        <end position="1353"/>
    </location>
</feature>
<feature type="compositionally biased region" description="Low complexity" evidence="1">
    <location>
        <begin position="404"/>
        <end position="418"/>
    </location>
</feature>
<feature type="compositionally biased region" description="Low complexity" evidence="1">
    <location>
        <begin position="591"/>
        <end position="610"/>
    </location>
</feature>
<dbReference type="Proteomes" id="UP000053758">
    <property type="component" value="Unassembled WGS sequence"/>
</dbReference>
<feature type="region of interest" description="Disordered" evidence="1">
    <location>
        <begin position="1509"/>
        <end position="1600"/>
    </location>
</feature>
<feature type="compositionally biased region" description="Polar residues" evidence="1">
    <location>
        <begin position="1696"/>
        <end position="1709"/>
    </location>
</feature>
<feature type="region of interest" description="Disordered" evidence="1">
    <location>
        <begin position="85"/>
        <end position="133"/>
    </location>
</feature>
<feature type="region of interest" description="Disordered" evidence="1">
    <location>
        <begin position="1178"/>
        <end position="1210"/>
    </location>
</feature>
<feature type="compositionally biased region" description="Polar residues" evidence="1">
    <location>
        <begin position="1556"/>
        <end position="1565"/>
    </location>
</feature>
<dbReference type="GeneID" id="26305522"/>
<feature type="compositionally biased region" description="Low complexity" evidence="1">
    <location>
        <begin position="482"/>
        <end position="493"/>
    </location>
</feature>
<accession>A0A081CIU0</accession>
<feature type="compositionally biased region" description="Polar residues" evidence="1">
    <location>
        <begin position="277"/>
        <end position="286"/>
    </location>
</feature>
<feature type="compositionally biased region" description="Polar residues" evidence="1">
    <location>
        <begin position="1462"/>
        <end position="1472"/>
    </location>
</feature>
<name>A0A081CIU0_PSEA2</name>
<feature type="region of interest" description="Disordered" evidence="1">
    <location>
        <begin position="1454"/>
        <end position="1473"/>
    </location>
</feature>
<dbReference type="RefSeq" id="XP_014655422.1">
    <property type="nucleotide sequence ID" value="XM_014799936.1"/>
</dbReference>
<feature type="compositionally biased region" description="Basic and acidic residues" evidence="1">
    <location>
        <begin position="571"/>
        <end position="582"/>
    </location>
</feature>
<feature type="region of interest" description="Disordered" evidence="1">
    <location>
        <begin position="1"/>
        <end position="24"/>
    </location>
</feature>
<evidence type="ECO:0000256" key="1">
    <source>
        <dbReference type="SAM" id="MobiDB-lite"/>
    </source>
</evidence>
<feature type="region of interest" description="Disordered" evidence="1">
    <location>
        <begin position="482"/>
        <end position="528"/>
    </location>
</feature>
<feature type="compositionally biased region" description="Low complexity" evidence="1">
    <location>
        <begin position="556"/>
        <end position="570"/>
    </location>
</feature>
<feature type="compositionally biased region" description="Pro residues" evidence="1">
    <location>
        <begin position="85"/>
        <end position="99"/>
    </location>
</feature>
<evidence type="ECO:0000313" key="2">
    <source>
        <dbReference type="EMBL" id="GAK66586.1"/>
    </source>
</evidence>
<feature type="compositionally biased region" description="Low complexity" evidence="1">
    <location>
        <begin position="323"/>
        <end position="371"/>
    </location>
</feature>
<feature type="region of interest" description="Disordered" evidence="1">
    <location>
        <begin position="1061"/>
        <end position="1089"/>
    </location>
</feature>
<feature type="compositionally biased region" description="Polar residues" evidence="1">
    <location>
        <begin position="743"/>
        <end position="765"/>
    </location>
</feature>
<feature type="compositionally biased region" description="Basic residues" evidence="1">
    <location>
        <begin position="706"/>
        <end position="715"/>
    </location>
</feature>
<feature type="region of interest" description="Disordered" evidence="1">
    <location>
        <begin position="1682"/>
        <end position="1754"/>
    </location>
</feature>
<feature type="compositionally biased region" description="Low complexity" evidence="1">
    <location>
        <begin position="1370"/>
        <end position="1382"/>
    </location>
</feature>
<feature type="compositionally biased region" description="Acidic residues" evidence="1">
    <location>
        <begin position="682"/>
        <end position="692"/>
    </location>
</feature>
<evidence type="ECO:0000313" key="3">
    <source>
        <dbReference type="Proteomes" id="UP000053758"/>
    </source>
</evidence>
<reference evidence="2" key="1">
    <citation type="submission" date="2014-07" db="EMBL/GenBank/DDBJ databases">
        <title>Draft genome sequence of the yeast Pseudozyma antarctica JCM 10317 known as a producer of lipase B which used in a wide range of industrial applications.</title>
        <authorList>
            <person name="Morita T."/>
            <person name="Saika A."/>
            <person name="Koike H."/>
        </authorList>
    </citation>
    <scope>NUCLEOTIDE SEQUENCE</scope>
    <source>
        <strain evidence="2">JCM 10317</strain>
    </source>
</reference>
<organism evidence="2">
    <name type="scientific">Pseudozyma antarctica</name>
    <name type="common">Yeast</name>
    <name type="synonym">Candida antarctica</name>
    <dbReference type="NCBI Taxonomy" id="84753"/>
    <lineage>
        <taxon>Eukaryota</taxon>
        <taxon>Fungi</taxon>
        <taxon>Dikarya</taxon>
        <taxon>Basidiomycota</taxon>
        <taxon>Ustilaginomycotina</taxon>
        <taxon>Ustilaginomycetes</taxon>
        <taxon>Ustilaginales</taxon>
        <taxon>Ustilaginaceae</taxon>
        <taxon>Moesziomyces</taxon>
    </lineage>
</organism>
<feature type="compositionally biased region" description="Polar residues" evidence="1">
    <location>
        <begin position="1140"/>
        <end position="1149"/>
    </location>
</feature>
<feature type="compositionally biased region" description="Polar residues" evidence="1">
    <location>
        <begin position="618"/>
        <end position="635"/>
    </location>
</feature>
<protein>
    <submittedName>
        <fullName evidence="2">Uncharacterized protein</fullName>
    </submittedName>
</protein>
<feature type="compositionally biased region" description="Polar residues" evidence="1">
    <location>
        <begin position="1324"/>
        <end position="1337"/>
    </location>
</feature>
<proteinExistence type="predicted"/>
<keyword evidence="3" id="KW-1185">Reference proteome</keyword>
<feature type="region of interest" description="Disordered" evidence="1">
    <location>
        <begin position="180"/>
        <end position="215"/>
    </location>
</feature>